<dbReference type="SUPFAM" id="SSF52540">
    <property type="entry name" value="P-loop containing nucleoside triphosphate hydrolases"/>
    <property type="match status" value="1"/>
</dbReference>
<keyword evidence="5 7" id="KW-1133">Transmembrane helix</keyword>
<dbReference type="Gene3D" id="3.40.50.300">
    <property type="entry name" value="P-loop containing nucleotide triphosphate hydrolases"/>
    <property type="match status" value="1"/>
</dbReference>
<dbReference type="InterPro" id="IPR017871">
    <property type="entry name" value="ABC_transporter-like_CS"/>
</dbReference>
<dbReference type="InterPro" id="IPR003593">
    <property type="entry name" value="AAA+_ATPase"/>
</dbReference>
<dbReference type="InterPro" id="IPR000412">
    <property type="entry name" value="ABC_2_transport"/>
</dbReference>
<reference evidence="10" key="1">
    <citation type="submission" date="2013-08" db="EMBL/GenBank/DDBJ databases">
        <authorList>
            <person name="Mendez C."/>
            <person name="Richter M."/>
            <person name="Ferrer M."/>
            <person name="Sanchez J."/>
        </authorList>
    </citation>
    <scope>NUCLEOTIDE SEQUENCE</scope>
</reference>
<keyword evidence="6 7" id="KW-0472">Membrane</keyword>
<dbReference type="GO" id="GO:0043190">
    <property type="term" value="C:ATP-binding cassette (ABC) transporter complex"/>
    <property type="evidence" value="ECO:0007669"/>
    <property type="project" value="InterPro"/>
</dbReference>
<dbReference type="InterPro" id="IPR027417">
    <property type="entry name" value="P-loop_NTPase"/>
</dbReference>
<dbReference type="EMBL" id="AUZZ01005817">
    <property type="protein sequence ID" value="EQD48183.1"/>
    <property type="molecule type" value="Genomic_DNA"/>
</dbReference>
<proteinExistence type="predicted"/>
<evidence type="ECO:0000256" key="4">
    <source>
        <dbReference type="ARBA" id="ARBA00022840"/>
    </source>
</evidence>
<evidence type="ECO:0000256" key="6">
    <source>
        <dbReference type="ARBA" id="ARBA00023136"/>
    </source>
</evidence>
<dbReference type="InterPro" id="IPR003439">
    <property type="entry name" value="ABC_transporter-like_ATP-bd"/>
</dbReference>
<comment type="subcellular location">
    <subcellularLocation>
        <location evidence="1">Membrane</location>
        <topology evidence="1">Multi-pass membrane protein</topology>
    </subcellularLocation>
</comment>
<evidence type="ECO:0000256" key="1">
    <source>
        <dbReference type="ARBA" id="ARBA00004141"/>
    </source>
</evidence>
<evidence type="ECO:0000256" key="5">
    <source>
        <dbReference type="ARBA" id="ARBA00022989"/>
    </source>
</evidence>
<dbReference type="Pfam" id="PF00005">
    <property type="entry name" value="ABC_tran"/>
    <property type="match status" value="1"/>
</dbReference>
<accession>T0ZUH8</accession>
<evidence type="ECO:0000256" key="7">
    <source>
        <dbReference type="SAM" id="Phobius"/>
    </source>
</evidence>
<dbReference type="PANTHER" id="PTHR43332:SF2">
    <property type="entry name" value="INNER MEMBRANE TRANSPORT PERMEASE YADH"/>
    <property type="match status" value="1"/>
</dbReference>
<comment type="caution">
    <text evidence="10">The sequence shown here is derived from an EMBL/GenBank/DDBJ whole genome shotgun (WGS) entry which is preliminary data.</text>
</comment>
<evidence type="ECO:0000256" key="2">
    <source>
        <dbReference type="ARBA" id="ARBA00022692"/>
    </source>
</evidence>
<dbReference type="GO" id="GO:0005524">
    <property type="term" value="F:ATP binding"/>
    <property type="evidence" value="ECO:0007669"/>
    <property type="project" value="UniProtKB-KW"/>
</dbReference>
<evidence type="ECO:0000259" key="9">
    <source>
        <dbReference type="PROSITE" id="PS51012"/>
    </source>
</evidence>
<dbReference type="SMART" id="SM00382">
    <property type="entry name" value="AAA"/>
    <property type="match status" value="1"/>
</dbReference>
<dbReference type="GO" id="GO:0140359">
    <property type="term" value="F:ABC-type transporter activity"/>
    <property type="evidence" value="ECO:0007669"/>
    <property type="project" value="InterPro"/>
</dbReference>
<evidence type="ECO:0000313" key="10">
    <source>
        <dbReference type="EMBL" id="EQD48183.1"/>
    </source>
</evidence>
<evidence type="ECO:0000259" key="8">
    <source>
        <dbReference type="PROSITE" id="PS50893"/>
    </source>
</evidence>
<dbReference type="NCBIfam" id="NF011648">
    <property type="entry name" value="PRK15066.1"/>
    <property type="match status" value="1"/>
</dbReference>
<feature type="transmembrane region" description="Helical" evidence="7">
    <location>
        <begin position="451"/>
        <end position="473"/>
    </location>
</feature>
<name>T0ZUH8_9ZZZZ</name>
<dbReference type="PROSITE" id="PS00211">
    <property type="entry name" value="ABC_TRANSPORTER_1"/>
    <property type="match status" value="1"/>
</dbReference>
<feature type="transmembrane region" description="Helical" evidence="7">
    <location>
        <begin position="485"/>
        <end position="505"/>
    </location>
</feature>
<dbReference type="AlphaFoldDB" id="T0ZUH8"/>
<dbReference type="PRINTS" id="PR00164">
    <property type="entry name" value="ABC2TRNSPORT"/>
</dbReference>
<sequence>MPMNATPALDLRALRKTYPNGVEALKGIDLKVEAGDLFALLGPNGAGKSTLIGILASLVNSTGGEARVFDVSVQRERSRAMALIGVVPQELNLNQFEKLFDICVNEAGFYGVPRHIAKQRAEKYLNELRLWDKAQQPARNLSGGMKRRLMIARAMMNEPRVLILDEPTAGVDIEIRRSMWQFVRQINREGVTVILTTHYLEEAENLCRNVAIIDHGRIIEHTTVKALLTQIDVETFVLDLVAPCTQQSLPHRGPDPAAHGRVHAGGRAAARPRPQHAVRGLEHGRAGGALDAHQVQPPGRTLFAPDRRHGARGMNVYEQWVAFYTLIRREIIRIVRIWGQTLMPPAITMTLYFLIFGTLIGSRIGAIHGYTYMQYITPGLVMMSVITNSYGNVTSSFFGAKFGRYVEEMLVSPMPPRVILAGYIGGAMLRGLMVGVIVLGISLFFTSLHIVSIWVTISSVVLTTAIFSLAGFINAMFARKFDDIALVPTFVLTPLTYLGGVFYSVDQLPQPWRDISHANPILYMVSAFRDGMLGVGDIALLPAYTVMLVLFVGLGIIAERLLHHGRGLRS</sequence>
<dbReference type="Pfam" id="PF01061">
    <property type="entry name" value="ABC2_membrane"/>
    <property type="match status" value="1"/>
</dbReference>
<feature type="domain" description="ABC transporter" evidence="8">
    <location>
        <begin position="9"/>
        <end position="240"/>
    </location>
</feature>
<dbReference type="PANTHER" id="PTHR43332">
    <property type="entry name" value="INNER MEMBRANE TRANSPORT PERMEASE YADH-RELATED"/>
    <property type="match status" value="1"/>
</dbReference>
<dbReference type="InterPro" id="IPR052522">
    <property type="entry name" value="ABC-2_transport_permease"/>
</dbReference>
<keyword evidence="4" id="KW-0067">ATP-binding</keyword>
<feature type="transmembrane region" description="Helical" evidence="7">
    <location>
        <begin position="420"/>
        <end position="445"/>
    </location>
</feature>
<reference evidence="10" key="2">
    <citation type="journal article" date="2014" name="ISME J.">
        <title>Microbial stratification in low pH oxic and suboxic macroscopic growths along an acid mine drainage.</title>
        <authorList>
            <person name="Mendez-Garcia C."/>
            <person name="Mesa V."/>
            <person name="Sprenger R.R."/>
            <person name="Richter M."/>
            <person name="Diez M.S."/>
            <person name="Solano J."/>
            <person name="Bargiela R."/>
            <person name="Golyshina O.V."/>
            <person name="Manteca A."/>
            <person name="Ramos J.L."/>
            <person name="Gallego J.R."/>
            <person name="Llorente I."/>
            <person name="Martins Dos Santos V.A."/>
            <person name="Jensen O.N."/>
            <person name="Pelaez A.I."/>
            <person name="Sanchez J."/>
            <person name="Ferrer M."/>
        </authorList>
    </citation>
    <scope>NUCLEOTIDE SEQUENCE</scope>
</reference>
<feature type="transmembrane region" description="Helical" evidence="7">
    <location>
        <begin position="538"/>
        <end position="562"/>
    </location>
</feature>
<dbReference type="InterPro" id="IPR013525">
    <property type="entry name" value="ABC2_TM"/>
</dbReference>
<keyword evidence="2 7" id="KW-0812">Transmembrane</keyword>
<evidence type="ECO:0000256" key="3">
    <source>
        <dbReference type="ARBA" id="ARBA00022741"/>
    </source>
</evidence>
<dbReference type="GO" id="GO:0016887">
    <property type="term" value="F:ATP hydrolysis activity"/>
    <property type="evidence" value="ECO:0007669"/>
    <property type="project" value="InterPro"/>
</dbReference>
<organism evidence="10">
    <name type="scientific">mine drainage metagenome</name>
    <dbReference type="NCBI Taxonomy" id="410659"/>
    <lineage>
        <taxon>unclassified sequences</taxon>
        <taxon>metagenomes</taxon>
        <taxon>ecological metagenomes</taxon>
    </lineage>
</organism>
<gene>
    <name evidence="10" type="ORF">B2A_08083</name>
</gene>
<protein>
    <submittedName>
        <fullName evidence="10">Membrane protein containing ABC transporter-like protein</fullName>
    </submittedName>
</protein>
<dbReference type="PROSITE" id="PS51012">
    <property type="entry name" value="ABC_TM2"/>
    <property type="match status" value="1"/>
</dbReference>
<feature type="transmembrane region" description="Helical" evidence="7">
    <location>
        <begin position="337"/>
        <end position="360"/>
    </location>
</feature>
<feature type="domain" description="ABC transmembrane type-2" evidence="9">
    <location>
        <begin position="336"/>
        <end position="565"/>
    </location>
</feature>
<keyword evidence="3" id="KW-0547">Nucleotide-binding</keyword>
<dbReference type="InterPro" id="IPR047817">
    <property type="entry name" value="ABC2_TM_bact-type"/>
</dbReference>
<dbReference type="PROSITE" id="PS50893">
    <property type="entry name" value="ABC_TRANSPORTER_2"/>
    <property type="match status" value="1"/>
</dbReference>